<evidence type="ECO:0000256" key="3">
    <source>
        <dbReference type="ARBA" id="ARBA00022563"/>
    </source>
</evidence>
<evidence type="ECO:0000259" key="13">
    <source>
        <dbReference type="Pfam" id="PF00763"/>
    </source>
</evidence>
<dbReference type="HAMAP" id="MF_01576">
    <property type="entry name" value="THF_DHG_CYH"/>
    <property type="match status" value="1"/>
</dbReference>
<dbReference type="Proteomes" id="UP000036520">
    <property type="component" value="Chromosome"/>
</dbReference>
<dbReference type="Pfam" id="PF02882">
    <property type="entry name" value="THF_DHG_CYH_C"/>
    <property type="match status" value="1"/>
</dbReference>
<dbReference type="EC" id="1.5.1.5" evidence="12"/>
<dbReference type="Gene3D" id="3.40.50.720">
    <property type="entry name" value="NAD(P)-binding Rossmann-like Domain"/>
    <property type="match status" value="1"/>
</dbReference>
<comment type="catalytic activity">
    <reaction evidence="12">
        <text>(6R)-5,10-methenyltetrahydrofolate + H2O = (6R)-10-formyltetrahydrofolate + H(+)</text>
        <dbReference type="Rhea" id="RHEA:23700"/>
        <dbReference type="ChEBI" id="CHEBI:15377"/>
        <dbReference type="ChEBI" id="CHEBI:15378"/>
        <dbReference type="ChEBI" id="CHEBI:57455"/>
        <dbReference type="ChEBI" id="CHEBI:195366"/>
        <dbReference type="EC" id="3.5.4.9"/>
    </reaction>
</comment>
<evidence type="ECO:0000256" key="6">
    <source>
        <dbReference type="ARBA" id="ARBA00022801"/>
    </source>
</evidence>
<dbReference type="PRINTS" id="PR00085">
    <property type="entry name" value="THFDHDRGNASE"/>
</dbReference>
<dbReference type="RefSeq" id="WP_048642434.1">
    <property type="nucleotide sequence ID" value="NZ_CAXBGM010000101.1"/>
</dbReference>
<evidence type="ECO:0000256" key="1">
    <source>
        <dbReference type="ARBA" id="ARBA00004777"/>
    </source>
</evidence>
<dbReference type="PATRIC" id="fig|320787.5.peg.3024"/>
<dbReference type="GO" id="GO:0006164">
    <property type="term" value="P:purine nucleotide biosynthetic process"/>
    <property type="evidence" value="ECO:0007669"/>
    <property type="project" value="UniProtKB-KW"/>
</dbReference>
<dbReference type="PROSITE" id="PS00766">
    <property type="entry name" value="THF_DHG_CYH_1"/>
    <property type="match status" value="1"/>
</dbReference>
<keyword evidence="11 12" id="KW-0511">Multifunctional enzyme</keyword>
<evidence type="ECO:0000256" key="12">
    <source>
        <dbReference type="HAMAP-Rule" id="MF_01576"/>
    </source>
</evidence>
<evidence type="ECO:0000256" key="8">
    <source>
        <dbReference type="ARBA" id="ARBA00023002"/>
    </source>
</evidence>
<keyword evidence="9 12" id="KW-0368">Histidine biosynthesis</keyword>
<keyword evidence="8 12" id="KW-0560">Oxidoreductase</keyword>
<dbReference type="PANTHER" id="PTHR48099:SF5">
    <property type="entry name" value="C-1-TETRAHYDROFOLATE SYNTHASE, CYTOPLASMIC"/>
    <property type="match status" value="1"/>
</dbReference>
<sequence length="299" mass="31909">MQQREGLIRIDGKKTAAIIKEEIAEEVVLLKNNGKKAPHLAAILVGNDGASQTYVGAKVKACEQVGFGSTLVRLDDTVSEEDLLKEVEKINDNPDIDGLIVQLPLPGHISVEKVTAKIKPEKDVDGFTPANVGRMTLGWPAYIAATPYGIVELLKRHEIETSGKHCVVIGRSHIVGSPMSILMARNAYPGNCTVTITHSRTKNLKEIAQSADILIVAIGREGFVTGDMVKEGAVVIDVGIHRIPDASKKSGFRLVGDVNFEEASSKASAITPVPGGVGPMTIASLLYNTLLAAKGEVYQ</sequence>
<evidence type="ECO:0000259" key="14">
    <source>
        <dbReference type="Pfam" id="PF02882"/>
    </source>
</evidence>
<dbReference type="SUPFAM" id="SSF53223">
    <property type="entry name" value="Aminoacid dehydrogenase-like, N-terminal domain"/>
    <property type="match status" value="1"/>
</dbReference>
<feature type="domain" description="Tetrahydrofolate dehydrogenase/cyclohydrolase NAD(P)-binding" evidence="14">
    <location>
        <begin position="145"/>
        <end position="294"/>
    </location>
</feature>
<dbReference type="GO" id="GO:0035999">
    <property type="term" value="P:tetrahydrofolate interconversion"/>
    <property type="evidence" value="ECO:0007669"/>
    <property type="project" value="UniProtKB-UniRule"/>
</dbReference>
<dbReference type="InterPro" id="IPR000672">
    <property type="entry name" value="THF_DH/CycHdrlase"/>
</dbReference>
<dbReference type="OrthoDB" id="9803580at2"/>
<evidence type="ECO:0000256" key="7">
    <source>
        <dbReference type="ARBA" id="ARBA00022857"/>
    </source>
</evidence>
<comment type="pathway">
    <text evidence="1 12">One-carbon metabolism; tetrahydrofolate interconversion.</text>
</comment>
<keyword evidence="5 12" id="KW-0658">Purine biosynthesis</keyword>
<dbReference type="AlphaFoldDB" id="A0A0H4PH48"/>
<keyword evidence="3 12" id="KW-0554">One-carbon metabolism</keyword>
<dbReference type="KEGG" id="camu:CA2015_2768"/>
<dbReference type="InterPro" id="IPR020867">
    <property type="entry name" value="THF_DH/CycHdrlase_CS"/>
</dbReference>
<protein>
    <recommendedName>
        <fullName evidence="12">Bifunctional protein FolD</fullName>
    </recommendedName>
    <domain>
        <recommendedName>
            <fullName evidence="12">Methylenetetrahydrofolate dehydrogenase</fullName>
            <ecNumber evidence="12">1.5.1.5</ecNumber>
        </recommendedName>
    </domain>
    <domain>
        <recommendedName>
            <fullName evidence="12">Methenyltetrahydrofolate cyclohydrolase</fullName>
            <ecNumber evidence="12">3.5.4.9</ecNumber>
        </recommendedName>
    </domain>
</protein>
<keyword evidence="7 12" id="KW-0521">NADP</keyword>
<evidence type="ECO:0000256" key="4">
    <source>
        <dbReference type="ARBA" id="ARBA00022605"/>
    </source>
</evidence>
<dbReference type="InterPro" id="IPR020630">
    <property type="entry name" value="THF_DH/CycHdrlase_cat_dom"/>
</dbReference>
<feature type="binding site" evidence="12">
    <location>
        <begin position="170"/>
        <end position="172"/>
    </location>
    <ligand>
        <name>NADP(+)</name>
        <dbReference type="ChEBI" id="CHEBI:58349"/>
    </ligand>
</feature>
<dbReference type="UniPathway" id="UPA00193"/>
<dbReference type="GO" id="GO:0004477">
    <property type="term" value="F:methenyltetrahydrofolate cyclohydrolase activity"/>
    <property type="evidence" value="ECO:0007669"/>
    <property type="project" value="UniProtKB-UniRule"/>
</dbReference>
<dbReference type="PROSITE" id="PS00767">
    <property type="entry name" value="THF_DHG_CYH_2"/>
    <property type="match status" value="1"/>
</dbReference>
<evidence type="ECO:0000256" key="11">
    <source>
        <dbReference type="ARBA" id="ARBA00023268"/>
    </source>
</evidence>
<dbReference type="InterPro" id="IPR020631">
    <property type="entry name" value="THF_DH/CycHdrlase_NAD-bd_dom"/>
</dbReference>
<gene>
    <name evidence="12" type="primary">folD</name>
    <name evidence="15" type="ORF">CA2015_2768</name>
</gene>
<dbReference type="FunFam" id="3.40.50.720:FF:000189">
    <property type="entry name" value="Bifunctional protein FolD"/>
    <property type="match status" value="1"/>
</dbReference>
<evidence type="ECO:0000256" key="2">
    <source>
        <dbReference type="ARBA" id="ARBA00011738"/>
    </source>
</evidence>
<name>A0A0H4PH48_9BACT</name>
<dbReference type="SUPFAM" id="SSF51735">
    <property type="entry name" value="NAD(P)-binding Rossmann-fold domains"/>
    <property type="match status" value="1"/>
</dbReference>
<evidence type="ECO:0000313" key="16">
    <source>
        <dbReference type="Proteomes" id="UP000036520"/>
    </source>
</evidence>
<dbReference type="GO" id="GO:0009086">
    <property type="term" value="P:methionine biosynthetic process"/>
    <property type="evidence" value="ECO:0007669"/>
    <property type="project" value="UniProtKB-KW"/>
</dbReference>
<dbReference type="Gene3D" id="3.40.50.10860">
    <property type="entry name" value="Leucine Dehydrogenase, chain A, domain 1"/>
    <property type="match status" value="1"/>
</dbReference>
<keyword evidence="16" id="KW-1185">Reference proteome</keyword>
<dbReference type="InterPro" id="IPR036291">
    <property type="entry name" value="NAD(P)-bd_dom_sf"/>
</dbReference>
<evidence type="ECO:0000256" key="10">
    <source>
        <dbReference type="ARBA" id="ARBA00023167"/>
    </source>
</evidence>
<keyword evidence="10 12" id="KW-0486">Methionine biosynthesis</keyword>
<feature type="domain" description="Tetrahydrofolate dehydrogenase/cyclohydrolase catalytic" evidence="13">
    <location>
        <begin position="10"/>
        <end position="125"/>
    </location>
</feature>
<dbReference type="GO" id="GO:0005829">
    <property type="term" value="C:cytosol"/>
    <property type="evidence" value="ECO:0007669"/>
    <property type="project" value="TreeGrafter"/>
</dbReference>
<accession>A0A0H4PH48</accession>
<reference evidence="15 16" key="1">
    <citation type="submission" date="2015-07" db="EMBL/GenBank/DDBJ databases">
        <authorList>
            <person name="Kim K.M."/>
        </authorList>
    </citation>
    <scope>NUCLEOTIDE SEQUENCE [LARGE SCALE GENOMIC DNA]</scope>
    <source>
        <strain evidence="15 16">KCTC 12363</strain>
    </source>
</reference>
<dbReference type="GO" id="GO:0004488">
    <property type="term" value="F:methylenetetrahydrofolate dehydrogenase (NADP+) activity"/>
    <property type="evidence" value="ECO:0007669"/>
    <property type="project" value="UniProtKB-UniRule"/>
</dbReference>
<proteinExistence type="inferred from homology"/>
<dbReference type="STRING" id="320787.CA2015_2768"/>
<dbReference type="EMBL" id="CP012040">
    <property type="protein sequence ID" value="AKP52178.1"/>
    <property type="molecule type" value="Genomic_DNA"/>
</dbReference>
<dbReference type="PANTHER" id="PTHR48099">
    <property type="entry name" value="C-1-TETRAHYDROFOLATE SYNTHASE, CYTOPLASMIC-RELATED"/>
    <property type="match status" value="1"/>
</dbReference>
<comment type="function">
    <text evidence="12">Catalyzes the oxidation of 5,10-methylenetetrahydrofolate to 5,10-methenyltetrahydrofolate and then the hydrolysis of 5,10-methenyltetrahydrofolate to 10-formyltetrahydrofolate.</text>
</comment>
<keyword evidence="6 12" id="KW-0378">Hydrolase</keyword>
<dbReference type="FunFam" id="3.40.50.10860:FF:000005">
    <property type="entry name" value="C-1-tetrahydrofolate synthase, cytoplasmic, putative"/>
    <property type="match status" value="1"/>
</dbReference>
<feature type="binding site" evidence="12">
    <location>
        <position position="240"/>
    </location>
    <ligand>
        <name>NADP(+)</name>
        <dbReference type="ChEBI" id="CHEBI:58349"/>
    </ligand>
</feature>
<dbReference type="GO" id="GO:0000105">
    <property type="term" value="P:L-histidine biosynthetic process"/>
    <property type="evidence" value="ECO:0007669"/>
    <property type="project" value="UniProtKB-KW"/>
</dbReference>
<comment type="subunit">
    <text evidence="2 12">Homodimer.</text>
</comment>
<dbReference type="InterPro" id="IPR046346">
    <property type="entry name" value="Aminoacid_DH-like_N_sf"/>
</dbReference>
<evidence type="ECO:0000313" key="15">
    <source>
        <dbReference type="EMBL" id="AKP52178.1"/>
    </source>
</evidence>
<organism evidence="15 16">
    <name type="scientific">Cyclobacterium amurskyense</name>
    <dbReference type="NCBI Taxonomy" id="320787"/>
    <lineage>
        <taxon>Bacteria</taxon>
        <taxon>Pseudomonadati</taxon>
        <taxon>Bacteroidota</taxon>
        <taxon>Cytophagia</taxon>
        <taxon>Cytophagales</taxon>
        <taxon>Cyclobacteriaceae</taxon>
        <taxon>Cyclobacterium</taxon>
    </lineage>
</organism>
<keyword evidence="4 12" id="KW-0028">Amino-acid biosynthesis</keyword>
<comment type="similarity">
    <text evidence="12">Belongs to the tetrahydrofolate dehydrogenase/cyclohydrolase family.</text>
</comment>
<evidence type="ECO:0000256" key="9">
    <source>
        <dbReference type="ARBA" id="ARBA00023102"/>
    </source>
</evidence>
<evidence type="ECO:0000256" key="5">
    <source>
        <dbReference type="ARBA" id="ARBA00022755"/>
    </source>
</evidence>
<comment type="catalytic activity">
    <reaction evidence="12">
        <text>(6R)-5,10-methylene-5,6,7,8-tetrahydrofolate + NADP(+) = (6R)-5,10-methenyltetrahydrofolate + NADPH</text>
        <dbReference type="Rhea" id="RHEA:22812"/>
        <dbReference type="ChEBI" id="CHEBI:15636"/>
        <dbReference type="ChEBI" id="CHEBI:57455"/>
        <dbReference type="ChEBI" id="CHEBI:57783"/>
        <dbReference type="ChEBI" id="CHEBI:58349"/>
        <dbReference type="EC" id="1.5.1.5"/>
    </reaction>
</comment>
<dbReference type="EC" id="3.5.4.9" evidence="12"/>
<dbReference type="Pfam" id="PF00763">
    <property type="entry name" value="THF_DHG_CYH"/>
    <property type="match status" value="1"/>
</dbReference>
<comment type="caution">
    <text evidence="12">Lacks conserved residue(s) required for the propagation of feature annotation.</text>
</comment>
<dbReference type="CDD" id="cd01080">
    <property type="entry name" value="NAD_bind_m-THF_DH_Cyclohyd"/>
    <property type="match status" value="1"/>
</dbReference>